<dbReference type="InParanoid" id="F4R687"/>
<keyword evidence="3" id="KW-1185">Reference proteome</keyword>
<dbReference type="EMBL" id="GL883091">
    <property type="protein sequence ID" value="EGG11840.1"/>
    <property type="molecule type" value="Genomic_DNA"/>
</dbReference>
<dbReference type="KEGG" id="mlr:MELLADRAFT_58871"/>
<dbReference type="RefSeq" id="XP_007404215.1">
    <property type="nucleotide sequence ID" value="XM_007404153.1"/>
</dbReference>
<dbReference type="AlphaFoldDB" id="F4R687"/>
<evidence type="ECO:0000256" key="1">
    <source>
        <dbReference type="SAM" id="SignalP"/>
    </source>
</evidence>
<gene>
    <name evidence="2" type="ORF">MELLADRAFT_58871</name>
</gene>
<organism evidence="3">
    <name type="scientific">Melampsora larici-populina (strain 98AG31 / pathotype 3-4-7)</name>
    <name type="common">Poplar leaf rust fungus</name>
    <dbReference type="NCBI Taxonomy" id="747676"/>
    <lineage>
        <taxon>Eukaryota</taxon>
        <taxon>Fungi</taxon>
        <taxon>Dikarya</taxon>
        <taxon>Basidiomycota</taxon>
        <taxon>Pucciniomycotina</taxon>
        <taxon>Pucciniomycetes</taxon>
        <taxon>Pucciniales</taxon>
        <taxon>Melampsoraceae</taxon>
        <taxon>Melampsora</taxon>
    </lineage>
</organism>
<dbReference type="GeneID" id="18929246"/>
<feature type="chain" id="PRO_5003314842" description="Secreted protein" evidence="1">
    <location>
        <begin position="22"/>
        <end position="442"/>
    </location>
</feature>
<evidence type="ECO:0008006" key="4">
    <source>
        <dbReference type="Google" id="ProtNLM"/>
    </source>
</evidence>
<protein>
    <recommendedName>
        <fullName evidence="4">Secreted protein</fullName>
    </recommendedName>
</protein>
<dbReference type="VEuPathDB" id="FungiDB:MELLADRAFT_58871"/>
<evidence type="ECO:0000313" key="3">
    <source>
        <dbReference type="Proteomes" id="UP000001072"/>
    </source>
</evidence>
<proteinExistence type="predicted"/>
<keyword evidence="1" id="KW-0732">Signal</keyword>
<dbReference type="HOGENOM" id="CLU_049762_0_0_1"/>
<sequence>MILTCAHFMVPWWYFITPTYAMNLFYSGGSEAVQDDVVPHLNGDILSIHTSRNEAWRVAPGLTETSSKDKLVHDLERTLEGWHQSPSLPAAEVDSPKLIKSMLKSEMETWPRYIHDILKTKTSYKIIPFWSFLVVISEFMSTPILQKTFFEFSKENERLLKDQVWEDYENKKMLKYVLNKYEIKIKEHVNLLKQKDKPKEVIDIFTRDAQEHLGEYKICLEKQWSSNAEVELYRNWASHLSVYINVKGAVKAALETQAIQVSWIKFGKLNALGYVGVPYEIREPFKDGLSKQCQAITSELVDSIQLLNDRSLLEFFTYQAEYDYGIYDQYFIEPHDDIRKTLVFWVKYMPFYLKMRMNEDTWNWQCLMEAIIVSDPKGDHLEPIMQKFLRLPPPSSTKKNLIVRFLEFLLKKTKHGDLREVAQQGLEEIRASPVPSFAKHPK</sequence>
<accession>F4R687</accession>
<evidence type="ECO:0000313" key="2">
    <source>
        <dbReference type="EMBL" id="EGG11840.1"/>
    </source>
</evidence>
<reference evidence="3" key="1">
    <citation type="journal article" date="2011" name="Proc. Natl. Acad. Sci. U.S.A.">
        <title>Obligate biotrophy features unraveled by the genomic analysis of rust fungi.</title>
        <authorList>
            <person name="Duplessis S."/>
            <person name="Cuomo C.A."/>
            <person name="Lin Y.-C."/>
            <person name="Aerts A."/>
            <person name="Tisserant E."/>
            <person name="Veneault-Fourrey C."/>
            <person name="Joly D.L."/>
            <person name="Hacquard S."/>
            <person name="Amselem J."/>
            <person name="Cantarel B.L."/>
            <person name="Chiu R."/>
            <person name="Coutinho P.M."/>
            <person name="Feau N."/>
            <person name="Field M."/>
            <person name="Frey P."/>
            <person name="Gelhaye E."/>
            <person name="Goldberg J."/>
            <person name="Grabherr M.G."/>
            <person name="Kodira C.D."/>
            <person name="Kohler A."/>
            <person name="Kuees U."/>
            <person name="Lindquist E.A."/>
            <person name="Lucas S.M."/>
            <person name="Mago R."/>
            <person name="Mauceli E."/>
            <person name="Morin E."/>
            <person name="Murat C."/>
            <person name="Pangilinan J.L."/>
            <person name="Park R."/>
            <person name="Pearson M."/>
            <person name="Quesneville H."/>
            <person name="Rouhier N."/>
            <person name="Sakthikumar S."/>
            <person name="Salamov A.A."/>
            <person name="Schmutz J."/>
            <person name="Selles B."/>
            <person name="Shapiro H."/>
            <person name="Tanguay P."/>
            <person name="Tuskan G.A."/>
            <person name="Henrissat B."/>
            <person name="Van de Peer Y."/>
            <person name="Rouze P."/>
            <person name="Ellis J.G."/>
            <person name="Dodds P.N."/>
            <person name="Schein J.E."/>
            <person name="Zhong S."/>
            <person name="Hamelin R.C."/>
            <person name="Grigoriev I.V."/>
            <person name="Szabo L.J."/>
            <person name="Martin F."/>
        </authorList>
    </citation>
    <scope>NUCLEOTIDE SEQUENCE [LARGE SCALE GENOMIC DNA]</scope>
    <source>
        <strain evidence="3">98AG31 / pathotype 3-4-7</strain>
    </source>
</reference>
<name>F4R687_MELLP</name>
<dbReference type="Proteomes" id="UP000001072">
    <property type="component" value="Unassembled WGS sequence"/>
</dbReference>
<feature type="signal peptide" evidence="1">
    <location>
        <begin position="1"/>
        <end position="21"/>
    </location>
</feature>